<dbReference type="InParanoid" id="A0A1I4H6Y6"/>
<name>A0A1I4H6Y6_9ACTN</name>
<evidence type="ECO:0000259" key="1">
    <source>
        <dbReference type="Pfam" id="PF11784"/>
    </source>
</evidence>
<evidence type="ECO:0000313" key="3">
    <source>
        <dbReference type="Proteomes" id="UP000199152"/>
    </source>
</evidence>
<reference evidence="2 3" key="1">
    <citation type="submission" date="2016-10" db="EMBL/GenBank/DDBJ databases">
        <authorList>
            <person name="de Groot N.N."/>
        </authorList>
    </citation>
    <scope>NUCLEOTIDE SEQUENCE [LARGE SCALE GENOMIC DNA]</scope>
    <source>
        <strain evidence="2 3">DSM 45317</strain>
    </source>
</reference>
<proteinExistence type="predicted"/>
<evidence type="ECO:0000313" key="2">
    <source>
        <dbReference type="EMBL" id="SFL38059.1"/>
    </source>
</evidence>
<dbReference type="EMBL" id="FOSW01000010">
    <property type="protein sequence ID" value="SFL38059.1"/>
    <property type="molecule type" value="Genomic_DNA"/>
</dbReference>
<dbReference type="AlphaFoldDB" id="A0A1I4H6Y6"/>
<organism evidence="2 3">
    <name type="scientific">Geodermatophilus ruber</name>
    <dbReference type="NCBI Taxonomy" id="504800"/>
    <lineage>
        <taxon>Bacteria</taxon>
        <taxon>Bacillati</taxon>
        <taxon>Actinomycetota</taxon>
        <taxon>Actinomycetes</taxon>
        <taxon>Geodermatophilales</taxon>
        <taxon>Geodermatophilaceae</taxon>
        <taxon>Geodermatophilus</taxon>
    </lineage>
</organism>
<dbReference type="STRING" id="504800.SAMN04488085_11067"/>
<protein>
    <recommendedName>
        <fullName evidence="1">DUF3320 domain-containing protein</fullName>
    </recommendedName>
</protein>
<keyword evidence="3" id="KW-1185">Reference proteome</keyword>
<dbReference type="InterPro" id="IPR021754">
    <property type="entry name" value="DUF3320"/>
</dbReference>
<sequence length="182" mass="19761">MPFRPWTPEPAGDARLLDLLPSATAAATVRRVLEEGLRAEGPVHANRLARLTAWAFGIDRVPAALRESILAVLPESATAVGEFLWPADLHRAGWTGFRRQRWSADRPLEHIAPEEIGNAMVALSRAGAGGTRNDLFHASLAVFGHRRPHPVLFPLLEVALSQALVEDRLTDTPSGLIPAAPR</sequence>
<feature type="domain" description="DUF3320" evidence="1">
    <location>
        <begin position="18"/>
        <end position="66"/>
    </location>
</feature>
<dbReference type="RefSeq" id="WP_218146297.1">
    <property type="nucleotide sequence ID" value="NZ_FOSW01000010.1"/>
</dbReference>
<gene>
    <name evidence="2" type="ORF">SAMN04488085_11067</name>
</gene>
<dbReference type="Proteomes" id="UP000199152">
    <property type="component" value="Unassembled WGS sequence"/>
</dbReference>
<accession>A0A1I4H6Y6</accession>
<dbReference type="Pfam" id="PF11784">
    <property type="entry name" value="DUF3320"/>
    <property type="match status" value="1"/>
</dbReference>